<accession>A0A1W2F288</accession>
<dbReference type="GO" id="GO:0009250">
    <property type="term" value="P:glucan biosynthetic process"/>
    <property type="evidence" value="ECO:0007669"/>
    <property type="project" value="InterPro"/>
</dbReference>
<dbReference type="InterPro" id="IPR050194">
    <property type="entry name" value="Glycosyltransferase_grp1"/>
</dbReference>
<feature type="domain" description="Glycosyltransferase subfamily 4-like N-terminal" evidence="4">
    <location>
        <begin position="15"/>
        <end position="176"/>
    </location>
</feature>
<dbReference type="RefSeq" id="WP_084429713.1">
    <property type="nucleotide sequence ID" value="NZ_FWXV01000004.1"/>
</dbReference>
<evidence type="ECO:0000313" key="5">
    <source>
        <dbReference type="EMBL" id="SMD16030.1"/>
    </source>
</evidence>
<dbReference type="InterPro" id="IPR011875">
    <property type="entry name" value="M1P_synthase"/>
</dbReference>
<dbReference type="Pfam" id="PF00534">
    <property type="entry name" value="Glycos_transf_1"/>
    <property type="match status" value="1"/>
</dbReference>
<dbReference type="EMBL" id="FWXV01000004">
    <property type="protein sequence ID" value="SMD16030.1"/>
    <property type="molecule type" value="Genomic_DNA"/>
</dbReference>
<evidence type="ECO:0000259" key="4">
    <source>
        <dbReference type="Pfam" id="PF13439"/>
    </source>
</evidence>
<evidence type="ECO:0000259" key="3">
    <source>
        <dbReference type="Pfam" id="PF00534"/>
    </source>
</evidence>
<organism evidence="5 6">
    <name type="scientific">Kibdelosporangium aridum</name>
    <dbReference type="NCBI Taxonomy" id="2030"/>
    <lineage>
        <taxon>Bacteria</taxon>
        <taxon>Bacillati</taxon>
        <taxon>Actinomycetota</taxon>
        <taxon>Actinomycetes</taxon>
        <taxon>Pseudonocardiales</taxon>
        <taxon>Pseudonocardiaceae</taxon>
        <taxon>Kibdelosporangium</taxon>
    </lineage>
</organism>
<dbReference type="Pfam" id="PF13439">
    <property type="entry name" value="Glyco_transf_4"/>
    <property type="match status" value="1"/>
</dbReference>
<dbReference type="PANTHER" id="PTHR45947:SF3">
    <property type="entry name" value="SULFOQUINOVOSYL TRANSFERASE SQD2"/>
    <property type="match status" value="1"/>
</dbReference>
<evidence type="ECO:0000256" key="1">
    <source>
        <dbReference type="ARBA" id="ARBA00022676"/>
    </source>
</evidence>
<keyword evidence="6" id="KW-1185">Reference proteome</keyword>
<gene>
    <name evidence="5" type="ORF">SAMN05661093_05387</name>
</gene>
<dbReference type="InterPro" id="IPR028098">
    <property type="entry name" value="Glyco_trans_4-like_N"/>
</dbReference>
<keyword evidence="1" id="KW-0328">Glycosyltransferase</keyword>
<sequence length="392" mass="42289">MRIGLLTREYPPEVYGGAGVHVGFLVPRLRELIEVDVHAFGGPRADAHSHGPAPGLEHANAALQTLSVDLAMTAATEGVDLLHSHTWYANMAGHLGKILHGVPHVVTAHSLEPRRPWKAEQLKGGYRLSSWVERTAYEAADAIIAVSEGMRTDVLDCYPALDPARVHVVRNGIDTSAYHPVTETDALEHYGIDPDRPIVAFVGRITRQKGVGHLIAAGHQIDPDAQLVLCAGAPDTPEIAEETTRAVSELARKRPGVFWIQQMLQPAEVRQILSHATTFVCPSVYEPLGIVNLEAMACGTAVVASDVGGIPEVVADGQTGLLVHYDEHAVEEFRSGLADKVNELIGDPAKATAMGEAGRARAEREFAWTTVAQQTVDVYRLVLPEGNLSEKE</sequence>
<evidence type="ECO:0000256" key="2">
    <source>
        <dbReference type="ARBA" id="ARBA00022679"/>
    </source>
</evidence>
<dbReference type="AlphaFoldDB" id="A0A1W2F288"/>
<feature type="domain" description="Glycosyl transferase family 1" evidence="3">
    <location>
        <begin position="189"/>
        <end position="360"/>
    </location>
</feature>
<dbReference type="InterPro" id="IPR001296">
    <property type="entry name" value="Glyco_trans_1"/>
</dbReference>
<protein>
    <submittedName>
        <fullName evidence="5">Starch synthase</fullName>
    </submittedName>
</protein>
<dbReference type="GO" id="GO:1901137">
    <property type="term" value="P:carbohydrate derivative biosynthetic process"/>
    <property type="evidence" value="ECO:0007669"/>
    <property type="project" value="UniProtKB-ARBA"/>
</dbReference>
<dbReference type="PANTHER" id="PTHR45947">
    <property type="entry name" value="SULFOQUINOVOSYL TRANSFERASE SQD2"/>
    <property type="match status" value="1"/>
</dbReference>
<dbReference type="OrthoDB" id="6286688at2"/>
<dbReference type="Gene3D" id="3.40.50.2000">
    <property type="entry name" value="Glycogen Phosphorylase B"/>
    <property type="match status" value="2"/>
</dbReference>
<dbReference type="SUPFAM" id="SSF53756">
    <property type="entry name" value="UDP-Glycosyltransferase/glycogen phosphorylase"/>
    <property type="match status" value="1"/>
</dbReference>
<proteinExistence type="predicted"/>
<dbReference type="GO" id="GO:0016757">
    <property type="term" value="F:glycosyltransferase activity"/>
    <property type="evidence" value="ECO:0007669"/>
    <property type="project" value="UniProtKB-KW"/>
</dbReference>
<evidence type="ECO:0000313" key="6">
    <source>
        <dbReference type="Proteomes" id="UP000192674"/>
    </source>
</evidence>
<keyword evidence="2" id="KW-0808">Transferase</keyword>
<name>A0A1W2F288_KIBAR</name>
<dbReference type="NCBIfam" id="TIGR02149">
    <property type="entry name" value="glgA_Coryne"/>
    <property type="match status" value="1"/>
</dbReference>
<reference evidence="5 6" key="1">
    <citation type="submission" date="2017-04" db="EMBL/GenBank/DDBJ databases">
        <authorList>
            <person name="Afonso C.L."/>
            <person name="Miller P.J."/>
            <person name="Scott M.A."/>
            <person name="Spackman E."/>
            <person name="Goraichik I."/>
            <person name="Dimitrov K.M."/>
            <person name="Suarez D.L."/>
            <person name="Swayne D.E."/>
        </authorList>
    </citation>
    <scope>NUCLEOTIDE SEQUENCE [LARGE SCALE GENOMIC DNA]</scope>
    <source>
        <strain evidence="5 6">DSM 43828</strain>
    </source>
</reference>
<dbReference type="Proteomes" id="UP000192674">
    <property type="component" value="Unassembled WGS sequence"/>
</dbReference>
<dbReference type="CDD" id="cd03801">
    <property type="entry name" value="GT4_PimA-like"/>
    <property type="match status" value="1"/>
</dbReference>